<proteinExistence type="predicted"/>
<dbReference type="Proteomes" id="UP001501676">
    <property type="component" value="Unassembled WGS sequence"/>
</dbReference>
<feature type="region of interest" description="Disordered" evidence="1">
    <location>
        <begin position="1"/>
        <end position="22"/>
    </location>
</feature>
<evidence type="ECO:0000256" key="1">
    <source>
        <dbReference type="SAM" id="MobiDB-lite"/>
    </source>
</evidence>
<name>A0ABP6TCF6_9ACTN</name>
<dbReference type="EMBL" id="BAAAYN010000131">
    <property type="protein sequence ID" value="GAA3399338.1"/>
    <property type="molecule type" value="Genomic_DNA"/>
</dbReference>
<dbReference type="RefSeq" id="WP_345734036.1">
    <property type="nucleotide sequence ID" value="NZ_BAAAYN010000131.1"/>
</dbReference>
<sequence>MTPPRQHDPHGIAHTQHHDDAANTESAVVAAEIPIAVWRLDVRDAAQSPTEAAAGFESRVAHRLIDVYTRRGETVADFDDDPDLRRAVTTADRRYLAITQPRDLAPLALVTTPISLVTFRWRPQASALDPIEVFTVCRLIMARDACVIAIMRPGDPDQPGARFTDQEHRLRAAATAAGLVHLQQIVIISAPGGEDQFLYYSTRTEAGQIVDAAAATPDRVALHIDLLVFSPKAGRHG</sequence>
<evidence type="ECO:0000313" key="3">
    <source>
        <dbReference type="Proteomes" id="UP001501676"/>
    </source>
</evidence>
<protein>
    <submittedName>
        <fullName evidence="2">Uncharacterized protein</fullName>
    </submittedName>
</protein>
<keyword evidence="3" id="KW-1185">Reference proteome</keyword>
<gene>
    <name evidence="2" type="ORF">GCM10020369_84810</name>
</gene>
<feature type="compositionally biased region" description="Basic and acidic residues" evidence="1">
    <location>
        <begin position="1"/>
        <end position="21"/>
    </location>
</feature>
<comment type="caution">
    <text evidence="2">The sequence shown here is derived from an EMBL/GenBank/DDBJ whole genome shotgun (WGS) entry which is preliminary data.</text>
</comment>
<organism evidence="2 3">
    <name type="scientific">Cryptosporangium minutisporangium</name>
    <dbReference type="NCBI Taxonomy" id="113569"/>
    <lineage>
        <taxon>Bacteria</taxon>
        <taxon>Bacillati</taxon>
        <taxon>Actinomycetota</taxon>
        <taxon>Actinomycetes</taxon>
        <taxon>Cryptosporangiales</taxon>
        <taxon>Cryptosporangiaceae</taxon>
        <taxon>Cryptosporangium</taxon>
    </lineage>
</organism>
<reference evidence="3" key="1">
    <citation type="journal article" date="2019" name="Int. J. Syst. Evol. Microbiol.">
        <title>The Global Catalogue of Microorganisms (GCM) 10K type strain sequencing project: providing services to taxonomists for standard genome sequencing and annotation.</title>
        <authorList>
            <consortium name="The Broad Institute Genomics Platform"/>
            <consortium name="The Broad Institute Genome Sequencing Center for Infectious Disease"/>
            <person name="Wu L."/>
            <person name="Ma J."/>
        </authorList>
    </citation>
    <scope>NUCLEOTIDE SEQUENCE [LARGE SCALE GENOMIC DNA]</scope>
    <source>
        <strain evidence="3">JCM 9458</strain>
    </source>
</reference>
<evidence type="ECO:0000313" key="2">
    <source>
        <dbReference type="EMBL" id="GAA3399338.1"/>
    </source>
</evidence>
<accession>A0ABP6TCF6</accession>